<name>A0A396ICX6_MEDTR</name>
<protein>
    <submittedName>
        <fullName evidence="1">Uncharacterized protein</fullName>
    </submittedName>
</protein>
<organism evidence="1 2">
    <name type="scientific">Medicago truncatula</name>
    <name type="common">Barrel medic</name>
    <name type="synonym">Medicago tribuloides</name>
    <dbReference type="NCBI Taxonomy" id="3880"/>
    <lineage>
        <taxon>Eukaryota</taxon>
        <taxon>Viridiplantae</taxon>
        <taxon>Streptophyta</taxon>
        <taxon>Embryophyta</taxon>
        <taxon>Tracheophyta</taxon>
        <taxon>Spermatophyta</taxon>
        <taxon>Magnoliopsida</taxon>
        <taxon>eudicotyledons</taxon>
        <taxon>Gunneridae</taxon>
        <taxon>Pentapetalae</taxon>
        <taxon>rosids</taxon>
        <taxon>fabids</taxon>
        <taxon>Fabales</taxon>
        <taxon>Fabaceae</taxon>
        <taxon>Papilionoideae</taxon>
        <taxon>50 kb inversion clade</taxon>
        <taxon>NPAAA clade</taxon>
        <taxon>Hologalegina</taxon>
        <taxon>IRL clade</taxon>
        <taxon>Trifolieae</taxon>
        <taxon>Medicago</taxon>
    </lineage>
</organism>
<dbReference type="EMBL" id="PSQE01000004">
    <property type="protein sequence ID" value="RHN62671.1"/>
    <property type="molecule type" value="Genomic_DNA"/>
</dbReference>
<sequence length="57" mass="5604">MEGKVVGIEGRFGSEVTAGNGGMLRDGIVGIFVGRLGSGGIVSLGIEGIVGNGGRFP</sequence>
<reference evidence="2" key="1">
    <citation type="journal article" date="2018" name="Nat. Plants">
        <title>Whole-genome landscape of Medicago truncatula symbiotic genes.</title>
        <authorList>
            <person name="Pecrix Y."/>
            <person name="Staton S.E."/>
            <person name="Sallet E."/>
            <person name="Lelandais-Briere C."/>
            <person name="Moreau S."/>
            <person name="Carrere S."/>
            <person name="Blein T."/>
            <person name="Jardinaud M.F."/>
            <person name="Latrasse D."/>
            <person name="Zouine M."/>
            <person name="Zahm M."/>
            <person name="Kreplak J."/>
            <person name="Mayjonade B."/>
            <person name="Satge C."/>
            <person name="Perez M."/>
            <person name="Cauet S."/>
            <person name="Marande W."/>
            <person name="Chantry-Darmon C."/>
            <person name="Lopez-Roques C."/>
            <person name="Bouchez O."/>
            <person name="Berard A."/>
            <person name="Debelle F."/>
            <person name="Munos S."/>
            <person name="Bendahmane A."/>
            <person name="Berges H."/>
            <person name="Niebel A."/>
            <person name="Buitink J."/>
            <person name="Frugier F."/>
            <person name="Benhamed M."/>
            <person name="Crespi M."/>
            <person name="Gouzy J."/>
            <person name="Gamas P."/>
        </authorList>
    </citation>
    <scope>NUCLEOTIDE SEQUENCE [LARGE SCALE GENOMIC DNA]</scope>
    <source>
        <strain evidence="2">cv. Jemalong A17</strain>
    </source>
</reference>
<evidence type="ECO:0000313" key="2">
    <source>
        <dbReference type="Proteomes" id="UP000265566"/>
    </source>
</evidence>
<evidence type="ECO:0000313" key="1">
    <source>
        <dbReference type="EMBL" id="RHN62671.1"/>
    </source>
</evidence>
<dbReference type="AlphaFoldDB" id="A0A396ICX6"/>
<gene>
    <name evidence="1" type="ORF">MtrunA17_Chr4g0049931</name>
</gene>
<dbReference type="Proteomes" id="UP000265566">
    <property type="component" value="Chromosome 4"/>
</dbReference>
<proteinExistence type="predicted"/>
<accession>A0A396ICX6</accession>
<comment type="caution">
    <text evidence="1">The sequence shown here is derived from an EMBL/GenBank/DDBJ whole genome shotgun (WGS) entry which is preliminary data.</text>
</comment>
<dbReference type="Gramene" id="rna25268">
    <property type="protein sequence ID" value="RHN62671.1"/>
    <property type="gene ID" value="gene25268"/>
</dbReference>